<dbReference type="PANTHER" id="PTHR21660:SF1">
    <property type="entry name" value="ACYL-COENZYME A THIOESTERASE 13"/>
    <property type="match status" value="1"/>
</dbReference>
<protein>
    <recommendedName>
        <fullName evidence="3">Thioesterase domain-containing protein</fullName>
    </recommendedName>
</protein>
<dbReference type="CDD" id="cd03443">
    <property type="entry name" value="PaaI_thioesterase"/>
    <property type="match status" value="1"/>
</dbReference>
<dbReference type="EMBL" id="AAMO01000008">
    <property type="protein sequence ID" value="EAQ02184.1"/>
    <property type="molecule type" value="Genomic_DNA"/>
</dbReference>
<reference evidence="4 5" key="1">
    <citation type="journal article" date="2010" name="J. Bacteriol.">
        <title>Genome sequences of Oceanicola granulosus HTCC2516(T) and Oceanicola batsensis HTCC2597(TDelta).</title>
        <authorList>
            <person name="Thrash J.C."/>
            <person name="Cho J.C."/>
            <person name="Vergin K.L."/>
            <person name="Giovannoni S.J."/>
        </authorList>
    </citation>
    <scope>NUCLEOTIDE SEQUENCE [LARGE SCALE GENOMIC DNA]</scope>
    <source>
        <strain evidence="5">ATCC BAA-863 / DSM 15984 / KCTC 12145 / HTCC2597</strain>
    </source>
</reference>
<dbReference type="InterPro" id="IPR029069">
    <property type="entry name" value="HotDog_dom_sf"/>
</dbReference>
<dbReference type="Gene3D" id="3.10.129.10">
    <property type="entry name" value="Hotdog Thioesterase"/>
    <property type="match status" value="1"/>
</dbReference>
<dbReference type="GO" id="GO:0047617">
    <property type="term" value="F:fatty acyl-CoA hydrolase activity"/>
    <property type="evidence" value="ECO:0007669"/>
    <property type="project" value="InterPro"/>
</dbReference>
<dbReference type="InterPro" id="IPR006683">
    <property type="entry name" value="Thioestr_dom"/>
</dbReference>
<dbReference type="OrthoDB" id="3477511at2"/>
<keyword evidence="2" id="KW-0378">Hydrolase</keyword>
<evidence type="ECO:0000259" key="3">
    <source>
        <dbReference type="Pfam" id="PF03061"/>
    </source>
</evidence>
<dbReference type="RefSeq" id="WP_009803726.1">
    <property type="nucleotide sequence ID" value="NZ_AAMO01000008.1"/>
</dbReference>
<keyword evidence="5" id="KW-1185">Reference proteome</keyword>
<feature type="domain" description="Thioesterase" evidence="3">
    <location>
        <begin position="46"/>
        <end position="118"/>
    </location>
</feature>
<dbReference type="PANTHER" id="PTHR21660">
    <property type="entry name" value="THIOESTERASE SUPERFAMILY MEMBER-RELATED"/>
    <property type="match status" value="1"/>
</dbReference>
<dbReference type="HOGENOM" id="CLU_089876_3_3_5"/>
<dbReference type="InterPro" id="IPR003736">
    <property type="entry name" value="PAAI_dom"/>
</dbReference>
<dbReference type="Proteomes" id="UP000004318">
    <property type="component" value="Unassembled WGS sequence"/>
</dbReference>
<dbReference type="InterPro" id="IPR039298">
    <property type="entry name" value="ACOT13"/>
</dbReference>
<evidence type="ECO:0000256" key="2">
    <source>
        <dbReference type="ARBA" id="ARBA00022801"/>
    </source>
</evidence>
<dbReference type="AlphaFoldDB" id="A3U093"/>
<comment type="caution">
    <text evidence="4">The sequence shown here is derived from an EMBL/GenBank/DDBJ whole genome shotgun (WGS) entry which is preliminary data.</text>
</comment>
<dbReference type="STRING" id="252305.OB2597_18916"/>
<gene>
    <name evidence="4" type="ORF">OB2597_18916</name>
</gene>
<sequence length="133" mass="14285">MQNDHDTAFAAAYPFQSLLGFRKTLFEKGRARFELEIRDAHLNLVGIPHGGVYSSMLDSALGAAGCFGGGDRILPAVTLTLNTSFLGQPKGTRLIAEGRVVGGGRRIYFSEGDIRDDLGNLLVRASGTFRLLG</sequence>
<name>A3U093_PSEBH</name>
<proteinExistence type="inferred from homology"/>
<dbReference type="SUPFAM" id="SSF54637">
    <property type="entry name" value="Thioesterase/thiol ester dehydrase-isomerase"/>
    <property type="match status" value="1"/>
</dbReference>
<dbReference type="Pfam" id="PF03061">
    <property type="entry name" value="4HBT"/>
    <property type="match status" value="1"/>
</dbReference>
<organism evidence="4 5">
    <name type="scientific">Pseudooceanicola batsensis (strain ATCC BAA-863 / DSM 15984 / KCTC 12145 / HTCC2597)</name>
    <name type="common">Oceanicola batsensis</name>
    <dbReference type="NCBI Taxonomy" id="252305"/>
    <lineage>
        <taxon>Bacteria</taxon>
        <taxon>Pseudomonadati</taxon>
        <taxon>Pseudomonadota</taxon>
        <taxon>Alphaproteobacteria</taxon>
        <taxon>Rhodobacterales</taxon>
        <taxon>Paracoccaceae</taxon>
        <taxon>Pseudooceanicola</taxon>
    </lineage>
</organism>
<evidence type="ECO:0000313" key="5">
    <source>
        <dbReference type="Proteomes" id="UP000004318"/>
    </source>
</evidence>
<evidence type="ECO:0000313" key="4">
    <source>
        <dbReference type="EMBL" id="EAQ02184.1"/>
    </source>
</evidence>
<comment type="similarity">
    <text evidence="1">Belongs to the thioesterase PaaI family.</text>
</comment>
<dbReference type="NCBIfam" id="TIGR00369">
    <property type="entry name" value="unchar_dom_1"/>
    <property type="match status" value="1"/>
</dbReference>
<accession>A3U093</accession>
<evidence type="ECO:0000256" key="1">
    <source>
        <dbReference type="ARBA" id="ARBA00008324"/>
    </source>
</evidence>